<comment type="caution">
    <text evidence="3">The sequence shown here is derived from an EMBL/GenBank/DDBJ whole genome shotgun (WGS) entry which is preliminary data.</text>
</comment>
<dbReference type="AlphaFoldDB" id="A0A4C1T3Z1"/>
<evidence type="ECO:0000256" key="2">
    <source>
        <dbReference type="SAM" id="Phobius"/>
    </source>
</evidence>
<reference evidence="3 4" key="1">
    <citation type="journal article" date="2019" name="Commun. Biol.">
        <title>The bagworm genome reveals a unique fibroin gene that provides high tensile strength.</title>
        <authorList>
            <person name="Kono N."/>
            <person name="Nakamura H."/>
            <person name="Ohtoshi R."/>
            <person name="Tomita M."/>
            <person name="Numata K."/>
            <person name="Arakawa K."/>
        </authorList>
    </citation>
    <scope>NUCLEOTIDE SEQUENCE [LARGE SCALE GENOMIC DNA]</scope>
</reference>
<keyword evidence="2" id="KW-1133">Transmembrane helix</keyword>
<sequence>MFANKHRFRTSRARSGLSPLPSSLHPPPTPQSSTETAPRRGPEEQKDFLANNLSPICIIFFCGFGIRKMSISRFQGLPMRRRSLRIVSGTPIDPRAPRLCPECPYGRY</sequence>
<dbReference type="EMBL" id="BGZK01000030">
    <property type="protein sequence ID" value="GBP08280.1"/>
    <property type="molecule type" value="Genomic_DNA"/>
</dbReference>
<evidence type="ECO:0000313" key="4">
    <source>
        <dbReference type="Proteomes" id="UP000299102"/>
    </source>
</evidence>
<organism evidence="3 4">
    <name type="scientific">Eumeta variegata</name>
    <name type="common">Bagworm moth</name>
    <name type="synonym">Eumeta japonica</name>
    <dbReference type="NCBI Taxonomy" id="151549"/>
    <lineage>
        <taxon>Eukaryota</taxon>
        <taxon>Metazoa</taxon>
        <taxon>Ecdysozoa</taxon>
        <taxon>Arthropoda</taxon>
        <taxon>Hexapoda</taxon>
        <taxon>Insecta</taxon>
        <taxon>Pterygota</taxon>
        <taxon>Neoptera</taxon>
        <taxon>Endopterygota</taxon>
        <taxon>Lepidoptera</taxon>
        <taxon>Glossata</taxon>
        <taxon>Ditrysia</taxon>
        <taxon>Tineoidea</taxon>
        <taxon>Psychidae</taxon>
        <taxon>Oiketicinae</taxon>
        <taxon>Eumeta</taxon>
    </lineage>
</organism>
<dbReference type="Proteomes" id="UP000299102">
    <property type="component" value="Unassembled WGS sequence"/>
</dbReference>
<evidence type="ECO:0000256" key="1">
    <source>
        <dbReference type="SAM" id="MobiDB-lite"/>
    </source>
</evidence>
<feature type="compositionally biased region" description="Basic and acidic residues" evidence="1">
    <location>
        <begin position="37"/>
        <end position="46"/>
    </location>
</feature>
<feature type="compositionally biased region" description="Basic residues" evidence="1">
    <location>
        <begin position="1"/>
        <end position="12"/>
    </location>
</feature>
<keyword evidence="4" id="KW-1185">Reference proteome</keyword>
<keyword evidence="2" id="KW-0812">Transmembrane</keyword>
<gene>
    <name evidence="3" type="ORF">EVAR_78766_1</name>
</gene>
<feature type="transmembrane region" description="Helical" evidence="2">
    <location>
        <begin position="48"/>
        <end position="66"/>
    </location>
</feature>
<evidence type="ECO:0000313" key="3">
    <source>
        <dbReference type="EMBL" id="GBP08280.1"/>
    </source>
</evidence>
<protein>
    <submittedName>
        <fullName evidence="3">Uncharacterized protein</fullName>
    </submittedName>
</protein>
<name>A0A4C1T3Z1_EUMVA</name>
<keyword evidence="2" id="KW-0472">Membrane</keyword>
<proteinExistence type="predicted"/>
<accession>A0A4C1T3Z1</accession>
<feature type="region of interest" description="Disordered" evidence="1">
    <location>
        <begin position="1"/>
        <end position="46"/>
    </location>
</feature>